<name>A0A4Q9FLP5_9FLAO</name>
<organism evidence="2 3">
    <name type="scientific">Hyunsoonleella pacifica</name>
    <dbReference type="NCBI Taxonomy" id="1080224"/>
    <lineage>
        <taxon>Bacteria</taxon>
        <taxon>Pseudomonadati</taxon>
        <taxon>Bacteroidota</taxon>
        <taxon>Flavobacteriia</taxon>
        <taxon>Flavobacteriales</taxon>
        <taxon>Flavobacteriaceae</taxon>
    </lineage>
</organism>
<gene>
    <name evidence="2" type="ORF">EYD46_13515</name>
</gene>
<dbReference type="NCBIfam" id="TIGR01200">
    <property type="entry name" value="GLPGLI"/>
    <property type="match status" value="1"/>
</dbReference>
<dbReference type="EMBL" id="SIRS01000005">
    <property type="protein sequence ID" value="TBN14583.1"/>
    <property type="molecule type" value="Genomic_DNA"/>
</dbReference>
<dbReference type="AlphaFoldDB" id="A0A4Q9FLP5"/>
<accession>A0A4Q9FLP5</accession>
<keyword evidence="1" id="KW-0732">Signal</keyword>
<dbReference type="OrthoDB" id="1068986at2"/>
<dbReference type="RefSeq" id="WP_130937705.1">
    <property type="nucleotide sequence ID" value="NZ_BMEE01000002.1"/>
</dbReference>
<sequence length="279" mass="32096">MKTFAISILVFCCSLISSVSISAQEFQGRAEYVYKAQMNLGRWGAKMSEAQKKQIAVRLKNRLEKKYILTFNKEASIYDEYEKLDAMSGATDSWGKNFTPGEQYKNVKTKAFIQEQEFYGKTFLVNDTLLEIDWKMETETKQIGNYKCFKATAMIPSSKMAFWEFSWSKLRQEQGETDEENSGKDKEEPMTEVTAWYTPQIPVSQGPSEFWGLPGLILEVSSGSTTMLCSKIVINPKEKAELKVSKRGTEVTKQEYKDIIFKKMKEFRDNRVGRGYSRS</sequence>
<comment type="caution">
    <text evidence="2">The sequence shown here is derived from an EMBL/GenBank/DDBJ whole genome shotgun (WGS) entry which is preliminary data.</text>
</comment>
<evidence type="ECO:0000313" key="2">
    <source>
        <dbReference type="EMBL" id="TBN14583.1"/>
    </source>
</evidence>
<keyword evidence="3" id="KW-1185">Reference proteome</keyword>
<feature type="chain" id="PRO_5020648561" evidence="1">
    <location>
        <begin position="24"/>
        <end position="279"/>
    </location>
</feature>
<dbReference type="Proteomes" id="UP000292372">
    <property type="component" value="Unassembled WGS sequence"/>
</dbReference>
<feature type="signal peptide" evidence="1">
    <location>
        <begin position="1"/>
        <end position="23"/>
    </location>
</feature>
<dbReference type="InterPro" id="IPR005901">
    <property type="entry name" value="GLPGLI"/>
</dbReference>
<dbReference type="Pfam" id="PF09697">
    <property type="entry name" value="Porph_ging"/>
    <property type="match status" value="1"/>
</dbReference>
<evidence type="ECO:0000313" key="3">
    <source>
        <dbReference type="Proteomes" id="UP000292372"/>
    </source>
</evidence>
<evidence type="ECO:0000256" key="1">
    <source>
        <dbReference type="SAM" id="SignalP"/>
    </source>
</evidence>
<proteinExistence type="predicted"/>
<protein>
    <submittedName>
        <fullName evidence="2">GLPGLI family protein</fullName>
    </submittedName>
</protein>
<reference evidence="2 3" key="1">
    <citation type="journal article" date="2015" name="Int. J. Syst. Evol. Microbiol.">
        <title>Hyunsoonleella pacifica sp. nov., isolated from seawater of South Pacific Gyre.</title>
        <authorList>
            <person name="Gao X."/>
            <person name="Zhang Z."/>
            <person name="Dai X."/>
            <person name="Zhang X.H."/>
        </authorList>
    </citation>
    <scope>NUCLEOTIDE SEQUENCE [LARGE SCALE GENOMIC DNA]</scope>
    <source>
        <strain evidence="2 3">SW033</strain>
    </source>
</reference>